<evidence type="ECO:0000313" key="2">
    <source>
        <dbReference type="Proteomes" id="UP000182060"/>
    </source>
</evidence>
<reference evidence="1" key="1">
    <citation type="journal article" date="2017" name="Appl. Environ. Microbiol.">
        <title>Microdiversification of a pelagic Polynucleobacter species is mainly driven by acquisition of genomic islands from a partially interspecific gene pool.</title>
        <authorList>
            <person name="Hoetzinger M."/>
            <person name="Hahn M.W."/>
            <person name="Jezberova J."/>
            <person name="Schmidt J."/>
            <person name="Koll U."/>
        </authorList>
    </citation>
    <scope>NUCLEOTIDE SEQUENCE</scope>
    <source>
        <strain evidence="1">MWH-RechtKol4</strain>
    </source>
</reference>
<dbReference type="Proteomes" id="UP000182060">
    <property type="component" value="Chromosome"/>
</dbReference>
<organism evidence="1 2">
    <name type="scientific">Polynucleobacter asymbioticus</name>
    <dbReference type="NCBI Taxonomy" id="576611"/>
    <lineage>
        <taxon>Bacteria</taxon>
        <taxon>Pseudomonadati</taxon>
        <taxon>Pseudomonadota</taxon>
        <taxon>Betaproteobacteria</taxon>
        <taxon>Burkholderiales</taxon>
        <taxon>Burkholderiaceae</taxon>
        <taxon>Polynucleobacter</taxon>
    </lineage>
</organism>
<proteinExistence type="predicted"/>
<accession>A0AAC9IVN4</accession>
<dbReference type="PANTHER" id="PTHR35894:SF1">
    <property type="entry name" value="PHOSPHORIBULOKINASE _ URIDINE KINASE FAMILY"/>
    <property type="match status" value="1"/>
</dbReference>
<dbReference type="InterPro" id="IPR027417">
    <property type="entry name" value="P-loop_NTPase"/>
</dbReference>
<dbReference type="RefSeq" id="WP_071539719.1">
    <property type="nucleotide sequence ID" value="NZ_CP015016.1"/>
</dbReference>
<gene>
    <name evidence="1" type="ORF">AOC25_10180</name>
</gene>
<name>A0AAC9IVN4_9BURK</name>
<protein>
    <recommendedName>
        <fullName evidence="3">AAA+ ATPase domain-containing protein</fullName>
    </recommendedName>
</protein>
<dbReference type="Gene3D" id="3.40.50.300">
    <property type="entry name" value="P-loop containing nucleotide triphosphate hydrolases"/>
    <property type="match status" value="1"/>
</dbReference>
<dbReference type="InterPro" id="IPR052026">
    <property type="entry name" value="ExeA_AAA_ATPase_DNA-bind"/>
</dbReference>
<dbReference type="PANTHER" id="PTHR35894">
    <property type="entry name" value="GENERAL SECRETION PATHWAY PROTEIN A-RELATED"/>
    <property type="match status" value="1"/>
</dbReference>
<dbReference type="EMBL" id="CP015017">
    <property type="protein sequence ID" value="APC01956.1"/>
    <property type="molecule type" value="Genomic_DNA"/>
</dbReference>
<evidence type="ECO:0000313" key="1">
    <source>
        <dbReference type="EMBL" id="APC01956.1"/>
    </source>
</evidence>
<dbReference type="SUPFAM" id="SSF52540">
    <property type="entry name" value="P-loop containing nucleoside triphosphate hydrolases"/>
    <property type="match status" value="1"/>
</dbReference>
<dbReference type="AlphaFoldDB" id="A0AAC9IVN4"/>
<dbReference type="InterPro" id="IPR008868">
    <property type="entry name" value="TniB"/>
</dbReference>
<evidence type="ECO:0008006" key="3">
    <source>
        <dbReference type="Google" id="ProtNLM"/>
    </source>
</evidence>
<dbReference type="Pfam" id="PF05621">
    <property type="entry name" value="TniB"/>
    <property type="match status" value="1"/>
</dbReference>
<sequence length="325" mass="36484">MMNSTDFSTGNLFATITPEVREEISAERLRDQIMARQNSWEMHKFVRNIPIAYDQFKEAMEFADHLLLRSKEGGERPGGVWLLGDGGCGKSFLLEQIMKKYAPQETIHARICPIVKVLFSAQPSQKDFLRTLLKQLGQNMALLNDRSIADLQKILLAALVAAKTIAIICDEAQHLWLNVLATRVADRIGGKVGDLIKDIYNSSNVAFIFSGTPGLQKILDIDSQVRTRWKGVFLLRCFSDGPEFEDVLSAIDEAIPLPERSHLERYASKIHLITEGNIRDVKDFIAQAVWFAAQAKSPSAESHLYKACQKTFGQSRPNPFEPNHG</sequence>